<dbReference type="EMBL" id="DXEU01000120">
    <property type="protein sequence ID" value="HIX52527.1"/>
    <property type="molecule type" value="Genomic_DNA"/>
</dbReference>
<evidence type="ECO:0000313" key="2">
    <source>
        <dbReference type="EMBL" id="HIX52527.1"/>
    </source>
</evidence>
<reference evidence="2" key="2">
    <citation type="submission" date="2021-04" db="EMBL/GenBank/DDBJ databases">
        <authorList>
            <person name="Gilroy R."/>
        </authorList>
    </citation>
    <scope>NUCLEOTIDE SEQUENCE</scope>
    <source>
        <strain evidence="2">ChiGjej4B4-12881</strain>
    </source>
</reference>
<evidence type="ECO:0000313" key="3">
    <source>
        <dbReference type="Proteomes" id="UP000886780"/>
    </source>
</evidence>
<keyword evidence="1" id="KW-1133">Transmembrane helix</keyword>
<dbReference type="Proteomes" id="UP000886780">
    <property type="component" value="Unassembled WGS sequence"/>
</dbReference>
<feature type="transmembrane region" description="Helical" evidence="1">
    <location>
        <begin position="148"/>
        <end position="169"/>
    </location>
</feature>
<sequence>MNRDEFLRTLREALSGEIPPNIIEENIRYYDAYIADEVRKGRTEEEVIEELGGARVIAKTIIDVAAAGGDAGTGDPYGDAWQESAYGGGGSGRQSSSGGYGSGSAGGYSSGGYGPGGDSGRGGFDPFGFGSREEQRRRGIHIYNLDKWYWRLLLWVVILLILFVFMYLVMGLATLLWPFIVVALVIWLVRSMTR</sequence>
<keyword evidence="1" id="KW-0812">Transmembrane</keyword>
<accession>A0A9D1W584</accession>
<gene>
    <name evidence="2" type="ORF">IAA28_06960</name>
</gene>
<name>A0A9D1W584_9FIRM</name>
<reference evidence="2" key="1">
    <citation type="journal article" date="2021" name="PeerJ">
        <title>Extensive microbial diversity within the chicken gut microbiome revealed by metagenomics and culture.</title>
        <authorList>
            <person name="Gilroy R."/>
            <person name="Ravi A."/>
            <person name="Getino M."/>
            <person name="Pursley I."/>
            <person name="Horton D.L."/>
            <person name="Alikhan N.F."/>
            <person name="Baker D."/>
            <person name="Gharbi K."/>
            <person name="Hall N."/>
            <person name="Watson M."/>
            <person name="Adriaenssens E.M."/>
            <person name="Foster-Nyarko E."/>
            <person name="Jarju S."/>
            <person name="Secka A."/>
            <person name="Antonio M."/>
            <person name="Oren A."/>
            <person name="Chaudhuri R.R."/>
            <person name="La Ragione R."/>
            <person name="Hildebrand F."/>
            <person name="Pallen M.J."/>
        </authorList>
    </citation>
    <scope>NUCLEOTIDE SEQUENCE</scope>
    <source>
        <strain evidence="2">ChiGjej4B4-12881</strain>
    </source>
</reference>
<proteinExistence type="predicted"/>
<dbReference type="AlphaFoldDB" id="A0A9D1W584"/>
<feature type="transmembrane region" description="Helical" evidence="1">
    <location>
        <begin position="175"/>
        <end position="193"/>
    </location>
</feature>
<protein>
    <submittedName>
        <fullName evidence="2">DUF1700 domain-containing protein</fullName>
    </submittedName>
</protein>
<keyword evidence="1" id="KW-0472">Membrane</keyword>
<comment type="caution">
    <text evidence="2">The sequence shown here is derived from an EMBL/GenBank/DDBJ whole genome shotgun (WGS) entry which is preliminary data.</text>
</comment>
<organism evidence="2 3">
    <name type="scientific">Candidatus Lachnoclostridium stercoripullorum</name>
    <dbReference type="NCBI Taxonomy" id="2838635"/>
    <lineage>
        <taxon>Bacteria</taxon>
        <taxon>Bacillati</taxon>
        <taxon>Bacillota</taxon>
        <taxon>Clostridia</taxon>
        <taxon>Lachnospirales</taxon>
        <taxon>Lachnospiraceae</taxon>
    </lineage>
</organism>
<dbReference type="Pfam" id="PF22564">
    <property type="entry name" value="HAAS"/>
    <property type="match status" value="1"/>
</dbReference>
<evidence type="ECO:0000256" key="1">
    <source>
        <dbReference type="SAM" id="Phobius"/>
    </source>
</evidence>